<organism evidence="1 2">
    <name type="scientific">Pristionchus fissidentatus</name>
    <dbReference type="NCBI Taxonomy" id="1538716"/>
    <lineage>
        <taxon>Eukaryota</taxon>
        <taxon>Metazoa</taxon>
        <taxon>Ecdysozoa</taxon>
        <taxon>Nematoda</taxon>
        <taxon>Chromadorea</taxon>
        <taxon>Rhabditida</taxon>
        <taxon>Rhabditina</taxon>
        <taxon>Diplogasteromorpha</taxon>
        <taxon>Diplogasteroidea</taxon>
        <taxon>Neodiplogasteridae</taxon>
        <taxon>Pristionchus</taxon>
    </lineage>
</organism>
<evidence type="ECO:0000313" key="2">
    <source>
        <dbReference type="Proteomes" id="UP001432322"/>
    </source>
</evidence>
<keyword evidence="2" id="KW-1185">Reference proteome</keyword>
<accession>A0AAV5VH55</accession>
<evidence type="ECO:0000313" key="1">
    <source>
        <dbReference type="EMBL" id="GMT17184.1"/>
    </source>
</evidence>
<reference evidence="1" key="1">
    <citation type="submission" date="2023-10" db="EMBL/GenBank/DDBJ databases">
        <title>Genome assembly of Pristionchus species.</title>
        <authorList>
            <person name="Yoshida K."/>
            <person name="Sommer R.J."/>
        </authorList>
    </citation>
    <scope>NUCLEOTIDE SEQUENCE</scope>
    <source>
        <strain evidence="1">RS5133</strain>
    </source>
</reference>
<gene>
    <name evidence="1" type="ORF">PFISCL1PPCAC_8481</name>
</gene>
<sequence length="104" mass="11950">HLVDFVSPIMTVDNVAAVNRKEVELELHTTLDRVEDDQAILAAERAALLLVVERLENFALVDMAGAQRLLPFVRQRFQQLQQYADYIEDEIRAVRARYNELVGL</sequence>
<dbReference type="EMBL" id="BTSY01000003">
    <property type="protein sequence ID" value="GMT17184.1"/>
    <property type="molecule type" value="Genomic_DNA"/>
</dbReference>
<dbReference type="AlphaFoldDB" id="A0AAV5VH55"/>
<comment type="caution">
    <text evidence="1">The sequence shown here is derived from an EMBL/GenBank/DDBJ whole genome shotgun (WGS) entry which is preliminary data.</text>
</comment>
<name>A0AAV5VH55_9BILA</name>
<dbReference type="Proteomes" id="UP001432322">
    <property type="component" value="Unassembled WGS sequence"/>
</dbReference>
<feature type="non-terminal residue" evidence="1">
    <location>
        <position position="1"/>
    </location>
</feature>
<protein>
    <submittedName>
        <fullName evidence="1">Uncharacterized protein</fullName>
    </submittedName>
</protein>
<proteinExistence type="predicted"/>